<dbReference type="AlphaFoldDB" id="A0A7S3ZIT0"/>
<feature type="region of interest" description="Disordered" evidence="2">
    <location>
        <begin position="138"/>
        <end position="157"/>
    </location>
</feature>
<dbReference type="Pfam" id="PF00857">
    <property type="entry name" value="Isochorismatase"/>
    <property type="match status" value="1"/>
</dbReference>
<dbReference type="InterPro" id="IPR000868">
    <property type="entry name" value="Isochorismatase-like_dom"/>
</dbReference>
<organism evidence="4">
    <name type="scientific">Lotharella globosa</name>
    <dbReference type="NCBI Taxonomy" id="91324"/>
    <lineage>
        <taxon>Eukaryota</taxon>
        <taxon>Sar</taxon>
        <taxon>Rhizaria</taxon>
        <taxon>Cercozoa</taxon>
        <taxon>Chlorarachniophyceae</taxon>
        <taxon>Lotharella</taxon>
    </lineage>
</organism>
<accession>A0A7S3ZIT0</accession>
<feature type="domain" description="Isochorismatase-like" evidence="3">
    <location>
        <begin position="2"/>
        <end position="124"/>
    </location>
</feature>
<dbReference type="InterPro" id="IPR050993">
    <property type="entry name" value="Isochorismatase_domain"/>
</dbReference>
<evidence type="ECO:0000313" key="4">
    <source>
        <dbReference type="EMBL" id="CAE0684331.1"/>
    </source>
</evidence>
<dbReference type="EMBL" id="HBIV01052682">
    <property type="protein sequence ID" value="CAE0684331.1"/>
    <property type="molecule type" value="Transcribed_RNA"/>
</dbReference>
<evidence type="ECO:0000256" key="2">
    <source>
        <dbReference type="SAM" id="MobiDB-lite"/>
    </source>
</evidence>
<comment type="similarity">
    <text evidence="1">Belongs to the isochorismatase family.</text>
</comment>
<name>A0A7S3ZIT0_9EUKA</name>
<sequence length="157" mass="17197">MMKAATELKMPIIVTEQYPKGLGETVGELQDYVKNSHKFEKTQFSMLTAEVKDCMEKKCSSCDTWIIVGIESHVCVQQTALGLLKEGKSVYVLADAVSSQTRWDREIALDRMRQAGAVVTTTESCIFELLGDFKHPSAKGLSKRSGLRPPAGLGGPS</sequence>
<evidence type="ECO:0000256" key="1">
    <source>
        <dbReference type="ARBA" id="ARBA00006336"/>
    </source>
</evidence>
<gene>
    <name evidence="4" type="ORF">LGLO00237_LOCUS36119</name>
</gene>
<dbReference type="PANTHER" id="PTHR14119">
    <property type="entry name" value="HYDROLASE"/>
    <property type="match status" value="1"/>
</dbReference>
<protein>
    <recommendedName>
        <fullName evidence="3">Isochorismatase-like domain-containing protein</fullName>
    </recommendedName>
</protein>
<reference evidence="4" key="1">
    <citation type="submission" date="2021-01" db="EMBL/GenBank/DDBJ databases">
        <authorList>
            <person name="Corre E."/>
            <person name="Pelletier E."/>
            <person name="Niang G."/>
            <person name="Scheremetjew M."/>
            <person name="Finn R."/>
            <person name="Kale V."/>
            <person name="Holt S."/>
            <person name="Cochrane G."/>
            <person name="Meng A."/>
            <person name="Brown T."/>
            <person name="Cohen L."/>
        </authorList>
    </citation>
    <scope>NUCLEOTIDE SEQUENCE</scope>
    <source>
        <strain evidence="4">CCCM811</strain>
    </source>
</reference>
<dbReference type="PANTHER" id="PTHR14119:SF3">
    <property type="entry name" value="ISOCHORISMATASE DOMAIN-CONTAINING PROTEIN 2"/>
    <property type="match status" value="1"/>
</dbReference>
<proteinExistence type="inferred from homology"/>
<dbReference type="InterPro" id="IPR036380">
    <property type="entry name" value="Isochorismatase-like_sf"/>
</dbReference>
<dbReference type="Gene3D" id="3.40.50.850">
    <property type="entry name" value="Isochorismatase-like"/>
    <property type="match status" value="1"/>
</dbReference>
<evidence type="ECO:0000259" key="3">
    <source>
        <dbReference type="Pfam" id="PF00857"/>
    </source>
</evidence>
<dbReference type="SUPFAM" id="SSF52499">
    <property type="entry name" value="Isochorismatase-like hydrolases"/>
    <property type="match status" value="1"/>
</dbReference>